<dbReference type="PANTHER" id="PTHR14097:SF7">
    <property type="entry name" value="OXIDOREDUCTASE HTATIP2"/>
    <property type="match status" value="1"/>
</dbReference>
<evidence type="ECO:0000313" key="2">
    <source>
        <dbReference type="EMBL" id="SEM07544.1"/>
    </source>
</evidence>
<feature type="domain" description="NAD(P)-binding" evidence="1">
    <location>
        <begin position="9"/>
        <end position="131"/>
    </location>
</feature>
<dbReference type="InterPro" id="IPR036291">
    <property type="entry name" value="NAD(P)-bd_dom_sf"/>
</dbReference>
<protein>
    <submittedName>
        <fullName evidence="2">NADH(P)-binding</fullName>
    </submittedName>
</protein>
<sequence>MPKTAIILGATGLTGRILLASLLNDNRYTKIKLFSRKTIGITHSKIEEHLINVLQLKSIANDFRGDEVFCCIGTTNSKTPDKGLYRSIDYGIPVTAAELCLQNNIDTFIVISALGADSESKIFYNRTKGEMEEAVLALEISKTHILQPSLISGKRNEKRSGEYFFKQFMKILNPLLLGPLKKYRSIRPATIVSAMIWLANNTFEKKRIVSDEIQTIHTKNGYN</sequence>
<gene>
    <name evidence="2" type="ORF">SAMN04487910_4065</name>
</gene>
<accession>A0A1H7VEQ3</accession>
<dbReference type="AlphaFoldDB" id="A0A1H7VEQ3"/>
<dbReference type="PANTHER" id="PTHR14097">
    <property type="entry name" value="OXIDOREDUCTASE HTATIP2"/>
    <property type="match status" value="1"/>
</dbReference>
<dbReference type="SUPFAM" id="SSF51735">
    <property type="entry name" value="NAD(P)-binding Rossmann-fold domains"/>
    <property type="match status" value="1"/>
</dbReference>
<evidence type="ECO:0000259" key="1">
    <source>
        <dbReference type="Pfam" id="PF13460"/>
    </source>
</evidence>
<proteinExistence type="predicted"/>
<evidence type="ECO:0000313" key="3">
    <source>
        <dbReference type="Proteomes" id="UP000198521"/>
    </source>
</evidence>
<reference evidence="2 3" key="1">
    <citation type="submission" date="2016-10" db="EMBL/GenBank/DDBJ databases">
        <authorList>
            <person name="de Groot N.N."/>
        </authorList>
    </citation>
    <scope>NUCLEOTIDE SEQUENCE [LARGE SCALE GENOMIC DNA]</scope>
    <source>
        <strain evidence="2 3">DSM 25232</strain>
    </source>
</reference>
<name>A0A1H7VEQ3_AQUAM</name>
<dbReference type="InterPro" id="IPR016040">
    <property type="entry name" value="NAD(P)-bd_dom"/>
</dbReference>
<keyword evidence="3" id="KW-1185">Reference proteome</keyword>
<organism evidence="2 3">
    <name type="scientific">Aquimarina amphilecti</name>
    <dbReference type="NCBI Taxonomy" id="1038014"/>
    <lineage>
        <taxon>Bacteria</taxon>
        <taxon>Pseudomonadati</taxon>
        <taxon>Bacteroidota</taxon>
        <taxon>Flavobacteriia</taxon>
        <taxon>Flavobacteriales</taxon>
        <taxon>Flavobacteriaceae</taxon>
        <taxon>Aquimarina</taxon>
    </lineage>
</organism>
<dbReference type="Pfam" id="PF13460">
    <property type="entry name" value="NAD_binding_10"/>
    <property type="match status" value="1"/>
</dbReference>
<dbReference type="EMBL" id="FOAB01000008">
    <property type="protein sequence ID" value="SEM07544.1"/>
    <property type="molecule type" value="Genomic_DNA"/>
</dbReference>
<dbReference type="OrthoDB" id="9798632at2"/>
<dbReference type="Proteomes" id="UP000198521">
    <property type="component" value="Unassembled WGS sequence"/>
</dbReference>
<dbReference type="RefSeq" id="WP_091411816.1">
    <property type="nucleotide sequence ID" value="NZ_FOAB01000008.1"/>
</dbReference>
<dbReference type="Gene3D" id="3.40.50.720">
    <property type="entry name" value="NAD(P)-binding Rossmann-like Domain"/>
    <property type="match status" value="1"/>
</dbReference>
<dbReference type="STRING" id="1038014.SAMN04487910_4065"/>